<keyword evidence="8 9" id="KW-0539">Nucleus</keyword>
<dbReference type="Gene3D" id="2.40.50.140">
    <property type="entry name" value="Nucleic acid-binding proteins"/>
    <property type="match status" value="4"/>
</dbReference>
<evidence type="ECO:0000256" key="6">
    <source>
        <dbReference type="ARBA" id="ARBA00022833"/>
    </source>
</evidence>
<evidence type="ECO:0000256" key="5">
    <source>
        <dbReference type="ARBA" id="ARBA00022771"/>
    </source>
</evidence>
<protein>
    <recommendedName>
        <fullName evidence="9">Replication protein A subunit</fullName>
    </recommendedName>
</protein>
<dbReference type="FunFam" id="2.40.50.140:FF:000064">
    <property type="entry name" value="Replication protein A subunit"/>
    <property type="match status" value="1"/>
</dbReference>
<dbReference type="GO" id="GO:0006310">
    <property type="term" value="P:DNA recombination"/>
    <property type="evidence" value="ECO:0007669"/>
    <property type="project" value="InterPro"/>
</dbReference>
<dbReference type="SUPFAM" id="SSF50249">
    <property type="entry name" value="Nucleic acid-binding proteins"/>
    <property type="match status" value="4"/>
</dbReference>
<dbReference type="GO" id="GO:0006281">
    <property type="term" value="P:DNA repair"/>
    <property type="evidence" value="ECO:0007669"/>
    <property type="project" value="InterPro"/>
</dbReference>
<dbReference type="InterPro" id="IPR007199">
    <property type="entry name" value="Rep_factor-A_N"/>
</dbReference>
<dbReference type="CDD" id="cd04475">
    <property type="entry name" value="RPA1_DBD_B"/>
    <property type="match status" value="1"/>
</dbReference>
<proteinExistence type="inferred from homology"/>
<reference evidence="14" key="1">
    <citation type="submission" date="2025-08" db="UniProtKB">
        <authorList>
            <consortium name="Ensembl"/>
        </authorList>
    </citation>
    <scope>IDENTIFICATION</scope>
</reference>
<evidence type="ECO:0000256" key="3">
    <source>
        <dbReference type="ARBA" id="ARBA00022705"/>
    </source>
</evidence>
<dbReference type="Ensembl" id="ENSNMLT00000000542.1">
    <property type="protein sequence ID" value="ENSNMLP00000000458.1"/>
    <property type="gene ID" value="ENSNMLG00000000282.1"/>
</dbReference>
<keyword evidence="7 9" id="KW-0238">DNA-binding</keyword>
<dbReference type="AlphaFoldDB" id="A0A8C6WE16"/>
<dbReference type="GO" id="GO:0006260">
    <property type="term" value="P:DNA replication"/>
    <property type="evidence" value="ECO:0007669"/>
    <property type="project" value="UniProtKB-KW"/>
</dbReference>
<dbReference type="NCBIfam" id="TIGR00617">
    <property type="entry name" value="rpa1"/>
    <property type="match status" value="1"/>
</dbReference>
<evidence type="ECO:0000256" key="4">
    <source>
        <dbReference type="ARBA" id="ARBA00022723"/>
    </source>
</evidence>
<organism evidence="14 15">
    <name type="scientific">Neogobius melanostomus</name>
    <name type="common">round goby</name>
    <dbReference type="NCBI Taxonomy" id="47308"/>
    <lineage>
        <taxon>Eukaryota</taxon>
        <taxon>Metazoa</taxon>
        <taxon>Chordata</taxon>
        <taxon>Craniata</taxon>
        <taxon>Vertebrata</taxon>
        <taxon>Euteleostomi</taxon>
        <taxon>Actinopterygii</taxon>
        <taxon>Neopterygii</taxon>
        <taxon>Teleostei</taxon>
        <taxon>Neoteleostei</taxon>
        <taxon>Acanthomorphata</taxon>
        <taxon>Gobiaria</taxon>
        <taxon>Gobiiformes</taxon>
        <taxon>Gobioidei</taxon>
        <taxon>Gobiidae</taxon>
        <taxon>Benthophilinae</taxon>
        <taxon>Neogobiini</taxon>
        <taxon>Neogobius</taxon>
    </lineage>
</organism>
<dbReference type="Proteomes" id="UP000694523">
    <property type="component" value="Unplaced"/>
</dbReference>
<evidence type="ECO:0000256" key="2">
    <source>
        <dbReference type="ARBA" id="ARBA00005690"/>
    </source>
</evidence>
<keyword evidence="3 9" id="KW-0235">DNA replication</keyword>
<dbReference type="CDD" id="cd04477">
    <property type="entry name" value="RPA1N"/>
    <property type="match status" value="1"/>
</dbReference>
<evidence type="ECO:0000259" key="12">
    <source>
        <dbReference type="Pfam" id="PF08646"/>
    </source>
</evidence>
<dbReference type="PANTHER" id="PTHR47165:SF4">
    <property type="entry name" value="OS03G0429900 PROTEIN"/>
    <property type="match status" value="1"/>
</dbReference>
<evidence type="ECO:0000256" key="9">
    <source>
        <dbReference type="RuleBase" id="RU364130"/>
    </source>
</evidence>
<feature type="domain" description="Replication factor-A protein 1 N-terminal" evidence="11">
    <location>
        <begin position="5"/>
        <end position="107"/>
    </location>
</feature>
<dbReference type="GO" id="GO:0008270">
    <property type="term" value="F:zinc ion binding"/>
    <property type="evidence" value="ECO:0007669"/>
    <property type="project" value="UniProtKB-KW"/>
</dbReference>
<dbReference type="FunFam" id="2.40.50.140:FF:000041">
    <property type="entry name" value="Replication protein A subunit"/>
    <property type="match status" value="1"/>
</dbReference>
<dbReference type="InterPro" id="IPR013955">
    <property type="entry name" value="Rep_factor-A_C"/>
</dbReference>
<sequence>KTMKLTEGAIEVRKFLRHTMILPFKIVLQNIRKIDGGSGPARFRAMMSDGRHSMTCKSFMLCTQLNYMAEENTLAPHCICVIKRHVTNILKDGRRVVIILEIDVVKSADQVGGKIGDCVTLFPFKLNVHLTRHVIFCVRTCLKWINSWLLNQINFTFHKDDYVCCNFTLYSFTFVANRTFHRDMGKKPFSNMPSTPGGGSKVVPIASLNPYQSKWTIRARITNKSSIRTWSNSRGDGKLFSMEIVDESGEIRVTGFNQEVDKFYELIEVGKVYYLSKASLKIANKQYTSVKNDYEMTLNGESTVIPCDDSGDVPMVQCDFIPIGDLEMREKDSVVDVIGVCKNVEEVTRLTTKTKREVSKRTLDLMDMSGKVVTVTLWGEEAEKFDGSGQPIVAIKGAKLSDFGGRSLSASFSSTLMVNPDLPEAYKLRGWYDKEGHAMDGQSLTELRGGGGGGGSTNWKTLSDVKTEHLGHGEKADYYTCIATIVYIRKENCLYQACPSQDCNKKVVDQQNGMFRCEKCDKEFPNFKYRLILSANIADYGDNQWVTCFQESAESILGQNAAYLGQLKDSNEAAFDEVFQQANFNTFIFRSRVKMETYNDESRIKATVMEVKPVDHKEYSNRLIMNIRKLANQ</sequence>
<accession>A0A8C6WE16</accession>
<evidence type="ECO:0000313" key="15">
    <source>
        <dbReference type="Proteomes" id="UP000694523"/>
    </source>
</evidence>
<dbReference type="FunFam" id="2.40.50.140:FF:000117">
    <property type="entry name" value="Replication protein A subunit"/>
    <property type="match status" value="1"/>
</dbReference>
<dbReference type="InterPro" id="IPR004365">
    <property type="entry name" value="NA-bd_OB_tRNA"/>
</dbReference>
<feature type="domain" description="Replication factor A C-terminal" evidence="12">
    <location>
        <begin position="478"/>
        <end position="623"/>
    </location>
</feature>
<keyword evidence="6 9" id="KW-0862">Zinc</keyword>
<keyword evidence="4 9" id="KW-0479">Metal-binding</keyword>
<dbReference type="CDD" id="cd04476">
    <property type="entry name" value="RPA1_DBD_C"/>
    <property type="match status" value="1"/>
</dbReference>
<dbReference type="InterPro" id="IPR047192">
    <property type="entry name" value="Euk_RPA1_DBD_C"/>
</dbReference>
<comment type="subcellular location">
    <subcellularLocation>
        <location evidence="1">Nucleus</location>
        <location evidence="1">PML body</location>
    </subcellularLocation>
</comment>
<dbReference type="Pfam" id="PF16900">
    <property type="entry name" value="REPA_OB_2"/>
    <property type="match status" value="1"/>
</dbReference>
<evidence type="ECO:0000256" key="8">
    <source>
        <dbReference type="ARBA" id="ARBA00023242"/>
    </source>
</evidence>
<dbReference type="Pfam" id="PF01336">
    <property type="entry name" value="tRNA_anti-codon"/>
    <property type="match status" value="1"/>
</dbReference>
<evidence type="ECO:0000256" key="1">
    <source>
        <dbReference type="ARBA" id="ARBA00004322"/>
    </source>
</evidence>
<dbReference type="FunFam" id="2.40.50.140:FF:000090">
    <property type="entry name" value="Replication protein A subunit"/>
    <property type="match status" value="1"/>
</dbReference>
<dbReference type="InterPro" id="IPR031657">
    <property type="entry name" value="REPA_OB_2"/>
</dbReference>
<dbReference type="CDD" id="cd04474">
    <property type="entry name" value="RPA1_DBD_A"/>
    <property type="match status" value="1"/>
</dbReference>
<name>A0A8C6WE16_9GOBI</name>
<evidence type="ECO:0000259" key="10">
    <source>
        <dbReference type="Pfam" id="PF01336"/>
    </source>
</evidence>
<feature type="domain" description="Replication protein A OB" evidence="13">
    <location>
        <begin position="323"/>
        <end position="419"/>
    </location>
</feature>
<dbReference type="GO" id="GO:0016605">
    <property type="term" value="C:PML body"/>
    <property type="evidence" value="ECO:0007669"/>
    <property type="project" value="UniProtKB-SubCell"/>
</dbReference>
<comment type="subunit">
    <text evidence="9">Component of the heterotrimeric canonical replication protein A complex (RPA).</text>
</comment>
<dbReference type="PANTHER" id="PTHR47165">
    <property type="entry name" value="OS03G0429900 PROTEIN"/>
    <property type="match status" value="1"/>
</dbReference>
<evidence type="ECO:0000259" key="11">
    <source>
        <dbReference type="Pfam" id="PF04057"/>
    </source>
</evidence>
<dbReference type="Pfam" id="PF08646">
    <property type="entry name" value="Rep_fac-A_C"/>
    <property type="match status" value="1"/>
</dbReference>
<keyword evidence="5 9" id="KW-0863">Zinc-finger</keyword>
<dbReference type="InterPro" id="IPR012340">
    <property type="entry name" value="NA-bd_OB-fold"/>
</dbReference>
<feature type="domain" description="OB" evidence="10">
    <location>
        <begin position="215"/>
        <end position="286"/>
    </location>
</feature>
<evidence type="ECO:0000313" key="14">
    <source>
        <dbReference type="Ensembl" id="ENSNMLP00000000458.1"/>
    </source>
</evidence>
<keyword evidence="15" id="KW-1185">Reference proteome</keyword>
<comment type="similarity">
    <text evidence="2 9">Belongs to the replication factor A protein 1 family.</text>
</comment>
<evidence type="ECO:0000259" key="13">
    <source>
        <dbReference type="Pfam" id="PF16900"/>
    </source>
</evidence>
<evidence type="ECO:0000256" key="7">
    <source>
        <dbReference type="ARBA" id="ARBA00023125"/>
    </source>
</evidence>
<comment type="function">
    <text evidence="9">As part of the heterotrimeric replication protein A complex (RPA/RP-A), binds and stabilizes single-stranded DNA intermediates, that form during DNA replication or upon DNA stress. It prevents their reannealing and in parallel, recruits and activates different proteins and complexes involved in DNA metabolism. Thereby, it plays an essential role both in DNA replication and the cellular response to DNA damage.</text>
</comment>
<dbReference type="InterPro" id="IPR004591">
    <property type="entry name" value="Rfa1"/>
</dbReference>
<reference evidence="14" key="2">
    <citation type="submission" date="2025-09" db="UniProtKB">
        <authorList>
            <consortium name="Ensembl"/>
        </authorList>
    </citation>
    <scope>IDENTIFICATION</scope>
</reference>
<dbReference type="GO" id="GO:0003677">
    <property type="term" value="F:DNA binding"/>
    <property type="evidence" value="ECO:0007669"/>
    <property type="project" value="UniProtKB-KW"/>
</dbReference>
<dbReference type="Pfam" id="PF04057">
    <property type="entry name" value="Rep-A_N"/>
    <property type="match status" value="1"/>
</dbReference>